<dbReference type="RefSeq" id="WP_170077897.1">
    <property type="nucleotide sequence ID" value="NZ_JABAFA010000042.1"/>
</dbReference>
<gene>
    <name evidence="4" type="ORF">HF878_09195</name>
</gene>
<sequence length="272" mass="29229">MASTILEAFCAVTPLLPQLMTQRVGMVVADREKWVAANSIEELAATVVVGKAVKPEAAVAVAMRERRRVVVQVKKEVYGVPYVAVSIPLEEGGEVVGAVAVHQSLEHQRAMHETAEELRQATEALAKALAMISEKAETLADSGKSLKKLTAEAAAQVVETDKVIDFIKTVATQTNMLGLNAAIEAARAGEQGRGFAVVADEVRKLAENSSDSAQQITDILTKIRNSIHALNEEIAQLTEVNVAQAELIRQISNESNTLHQTSTRIEKMAGEV</sequence>
<evidence type="ECO:0000313" key="5">
    <source>
        <dbReference type="Proteomes" id="UP000543804"/>
    </source>
</evidence>
<dbReference type="Pfam" id="PF00015">
    <property type="entry name" value="MCPsignal"/>
    <property type="match status" value="1"/>
</dbReference>
<dbReference type="InterPro" id="IPR029151">
    <property type="entry name" value="Sensor-like_sf"/>
</dbReference>
<organism evidence="4 5">
    <name type="scientific">Selenomonas bovis</name>
    <dbReference type="NCBI Taxonomy" id="416586"/>
    <lineage>
        <taxon>Bacteria</taxon>
        <taxon>Bacillati</taxon>
        <taxon>Bacillota</taxon>
        <taxon>Negativicutes</taxon>
        <taxon>Selenomonadales</taxon>
        <taxon>Selenomonadaceae</taxon>
        <taxon>Selenomonas</taxon>
    </lineage>
</organism>
<evidence type="ECO:0000313" key="4">
    <source>
        <dbReference type="EMBL" id="NMD99631.1"/>
    </source>
</evidence>
<dbReference type="EMBL" id="JABAFA010000042">
    <property type="protein sequence ID" value="NMD99631.1"/>
    <property type="molecule type" value="Genomic_DNA"/>
</dbReference>
<keyword evidence="1 2" id="KW-0807">Transducer</keyword>
<name>A0A848BF35_9FIRM</name>
<comment type="caution">
    <text evidence="4">The sequence shown here is derived from an EMBL/GenBank/DDBJ whole genome shotgun (WGS) entry which is preliminary data.</text>
</comment>
<dbReference type="SUPFAM" id="SSF103190">
    <property type="entry name" value="Sensory domain-like"/>
    <property type="match status" value="1"/>
</dbReference>
<dbReference type="AlphaFoldDB" id="A0A848BF35"/>
<accession>A0A848BF35</accession>
<reference evidence="4 5" key="1">
    <citation type="submission" date="2020-04" db="EMBL/GenBank/DDBJ databases">
        <authorList>
            <person name="Hitch T.C.A."/>
            <person name="Wylensek D."/>
            <person name="Clavel T."/>
        </authorList>
    </citation>
    <scope>NUCLEOTIDE SEQUENCE [LARGE SCALE GENOMIC DNA]</scope>
    <source>
        <strain evidence="4 5">PG-130-P53-12</strain>
    </source>
</reference>
<evidence type="ECO:0000256" key="1">
    <source>
        <dbReference type="ARBA" id="ARBA00023224"/>
    </source>
</evidence>
<keyword evidence="5" id="KW-1185">Reference proteome</keyword>
<protein>
    <submittedName>
        <fullName evidence="4">Methyl-accepting chemotaxis protein</fullName>
    </submittedName>
</protein>
<evidence type="ECO:0000256" key="2">
    <source>
        <dbReference type="PROSITE-ProRule" id="PRU00284"/>
    </source>
</evidence>
<dbReference type="GO" id="GO:0007165">
    <property type="term" value="P:signal transduction"/>
    <property type="evidence" value="ECO:0007669"/>
    <property type="project" value="UniProtKB-KW"/>
</dbReference>
<feature type="domain" description="Methyl-accepting transducer" evidence="3">
    <location>
        <begin position="98"/>
        <end position="272"/>
    </location>
</feature>
<dbReference type="PANTHER" id="PTHR32089">
    <property type="entry name" value="METHYL-ACCEPTING CHEMOTAXIS PROTEIN MCPB"/>
    <property type="match status" value="1"/>
</dbReference>
<dbReference type="Gene3D" id="1.10.287.950">
    <property type="entry name" value="Methyl-accepting chemotaxis protein"/>
    <property type="match status" value="1"/>
</dbReference>
<dbReference type="InterPro" id="IPR004089">
    <property type="entry name" value="MCPsignal_dom"/>
</dbReference>
<dbReference type="PROSITE" id="PS50111">
    <property type="entry name" value="CHEMOTAXIS_TRANSDUC_2"/>
    <property type="match status" value="1"/>
</dbReference>
<dbReference type="Proteomes" id="UP000543804">
    <property type="component" value="Unassembled WGS sequence"/>
</dbReference>
<dbReference type="SUPFAM" id="SSF58104">
    <property type="entry name" value="Methyl-accepting chemotaxis protein (MCP) signaling domain"/>
    <property type="match status" value="1"/>
</dbReference>
<dbReference type="GO" id="GO:0016020">
    <property type="term" value="C:membrane"/>
    <property type="evidence" value="ECO:0007669"/>
    <property type="project" value="InterPro"/>
</dbReference>
<evidence type="ECO:0000259" key="3">
    <source>
        <dbReference type="PROSITE" id="PS50111"/>
    </source>
</evidence>
<proteinExistence type="predicted"/>
<dbReference type="PANTHER" id="PTHR32089:SF112">
    <property type="entry name" value="LYSOZYME-LIKE PROTEIN-RELATED"/>
    <property type="match status" value="1"/>
</dbReference>
<dbReference type="SMART" id="SM00283">
    <property type="entry name" value="MA"/>
    <property type="match status" value="1"/>
</dbReference>